<evidence type="ECO:0000256" key="14">
    <source>
        <dbReference type="HAMAP-Rule" id="MF_00052"/>
    </source>
</evidence>
<comment type="caution">
    <text evidence="18">The sequence shown here is derived from an EMBL/GenBank/DDBJ whole genome shotgun (WGS) entry which is preliminary data.</text>
</comment>
<accession>A0A9D1A1F9</accession>
<dbReference type="PROSITE" id="PS51975">
    <property type="entry name" value="RNASE_H_2"/>
    <property type="match status" value="1"/>
</dbReference>
<reference evidence="18" key="1">
    <citation type="submission" date="2020-10" db="EMBL/GenBank/DDBJ databases">
        <authorList>
            <person name="Gilroy R."/>
        </authorList>
    </citation>
    <scope>NUCLEOTIDE SEQUENCE</scope>
    <source>
        <strain evidence="18">ChiGjej1B1-2707</strain>
    </source>
</reference>
<dbReference type="HAMAP" id="MF_00052_B">
    <property type="entry name" value="RNase_HII_B"/>
    <property type="match status" value="1"/>
</dbReference>
<evidence type="ECO:0000256" key="16">
    <source>
        <dbReference type="RuleBase" id="RU003515"/>
    </source>
</evidence>
<keyword evidence="12 14" id="KW-0378">Hydrolase</keyword>
<evidence type="ECO:0000256" key="10">
    <source>
        <dbReference type="ARBA" id="ARBA00022723"/>
    </source>
</evidence>
<dbReference type="InterPro" id="IPR024567">
    <property type="entry name" value="RNase_HII/HIII_dom"/>
</dbReference>
<feature type="binding site" evidence="14 15">
    <location>
        <position position="82"/>
    </location>
    <ligand>
        <name>a divalent metal cation</name>
        <dbReference type="ChEBI" id="CHEBI:60240"/>
    </ligand>
</feature>
<keyword evidence="9 14" id="KW-0540">Nuclease</keyword>
<evidence type="ECO:0000256" key="15">
    <source>
        <dbReference type="PROSITE-ProRule" id="PRU01319"/>
    </source>
</evidence>
<dbReference type="Pfam" id="PF01351">
    <property type="entry name" value="RNase_HII"/>
    <property type="match status" value="1"/>
</dbReference>
<evidence type="ECO:0000256" key="9">
    <source>
        <dbReference type="ARBA" id="ARBA00022722"/>
    </source>
</evidence>
<dbReference type="InterPro" id="IPR012337">
    <property type="entry name" value="RNaseH-like_sf"/>
</dbReference>
<keyword evidence="10 14" id="KW-0479">Metal-binding</keyword>
<feature type="binding site" evidence="14 15">
    <location>
        <position position="81"/>
    </location>
    <ligand>
        <name>a divalent metal cation</name>
        <dbReference type="ChEBI" id="CHEBI:60240"/>
    </ligand>
</feature>
<dbReference type="GO" id="GO:0006298">
    <property type="term" value="P:mismatch repair"/>
    <property type="evidence" value="ECO:0007669"/>
    <property type="project" value="TreeGrafter"/>
</dbReference>
<dbReference type="NCBIfam" id="NF000595">
    <property type="entry name" value="PRK00015.1-3"/>
    <property type="match status" value="1"/>
</dbReference>
<comment type="function">
    <text evidence="3 14 16">Endonuclease that specifically degrades the RNA of RNA-DNA hybrids.</text>
</comment>
<evidence type="ECO:0000256" key="7">
    <source>
        <dbReference type="ARBA" id="ARBA00019179"/>
    </source>
</evidence>
<comment type="catalytic activity">
    <reaction evidence="1 14 15 16">
        <text>Endonucleolytic cleavage to 5'-phosphomonoester.</text>
        <dbReference type="EC" id="3.1.26.4"/>
    </reaction>
</comment>
<evidence type="ECO:0000259" key="17">
    <source>
        <dbReference type="PROSITE" id="PS51975"/>
    </source>
</evidence>
<dbReference type="AlphaFoldDB" id="A0A9D1A1F9"/>
<dbReference type="InterPro" id="IPR036397">
    <property type="entry name" value="RNaseH_sf"/>
</dbReference>
<dbReference type="CDD" id="cd07182">
    <property type="entry name" value="RNase_HII_bacteria_HII_like"/>
    <property type="match status" value="1"/>
</dbReference>
<evidence type="ECO:0000256" key="8">
    <source>
        <dbReference type="ARBA" id="ARBA00022490"/>
    </source>
</evidence>
<dbReference type="GO" id="GO:0030145">
    <property type="term" value="F:manganese ion binding"/>
    <property type="evidence" value="ECO:0007669"/>
    <property type="project" value="UniProtKB-UniRule"/>
</dbReference>
<evidence type="ECO:0000256" key="1">
    <source>
        <dbReference type="ARBA" id="ARBA00000077"/>
    </source>
</evidence>
<feature type="domain" description="RNase H type-2" evidence="17">
    <location>
        <begin position="75"/>
        <end position="264"/>
    </location>
</feature>
<dbReference type="InterPro" id="IPR022898">
    <property type="entry name" value="RNase_HII"/>
</dbReference>
<keyword evidence="11 14" id="KW-0255">Endonuclease</keyword>
<evidence type="ECO:0000256" key="5">
    <source>
        <dbReference type="ARBA" id="ARBA00007383"/>
    </source>
</evidence>
<dbReference type="EMBL" id="DVGB01000089">
    <property type="protein sequence ID" value="HIR02039.1"/>
    <property type="molecule type" value="Genomic_DNA"/>
</dbReference>
<evidence type="ECO:0000313" key="18">
    <source>
        <dbReference type="EMBL" id="HIR02039.1"/>
    </source>
</evidence>
<comment type="cofactor">
    <cofactor evidence="2">
        <name>Mg(2+)</name>
        <dbReference type="ChEBI" id="CHEBI:18420"/>
    </cofactor>
</comment>
<comment type="cofactor">
    <cofactor evidence="14 15">
        <name>Mn(2+)</name>
        <dbReference type="ChEBI" id="CHEBI:29035"/>
    </cofactor>
    <cofactor evidence="14 15">
        <name>Mg(2+)</name>
        <dbReference type="ChEBI" id="CHEBI:18420"/>
    </cofactor>
    <text evidence="14 15">Manganese or magnesium. Binds 1 divalent metal ion per monomer in the absence of substrate. May bind a second metal ion after substrate binding.</text>
</comment>
<name>A0A9D1A1F9_9ACTN</name>
<evidence type="ECO:0000313" key="19">
    <source>
        <dbReference type="Proteomes" id="UP000824261"/>
    </source>
</evidence>
<dbReference type="InterPro" id="IPR001352">
    <property type="entry name" value="RNase_HII/HIII"/>
</dbReference>
<keyword evidence="8 14" id="KW-0963">Cytoplasm</keyword>
<comment type="subcellular location">
    <subcellularLocation>
        <location evidence="4 14">Cytoplasm</location>
    </subcellularLocation>
</comment>
<dbReference type="Gene3D" id="3.30.420.10">
    <property type="entry name" value="Ribonuclease H-like superfamily/Ribonuclease H"/>
    <property type="match status" value="1"/>
</dbReference>
<evidence type="ECO:0000256" key="12">
    <source>
        <dbReference type="ARBA" id="ARBA00022801"/>
    </source>
</evidence>
<dbReference type="SUPFAM" id="SSF53098">
    <property type="entry name" value="Ribonuclease H-like"/>
    <property type="match status" value="1"/>
</dbReference>
<comment type="similarity">
    <text evidence="5 14 16">Belongs to the RNase HII family.</text>
</comment>
<dbReference type="GO" id="GO:0004523">
    <property type="term" value="F:RNA-DNA hybrid ribonuclease activity"/>
    <property type="evidence" value="ECO:0007669"/>
    <property type="project" value="UniProtKB-UniRule"/>
</dbReference>
<evidence type="ECO:0000256" key="13">
    <source>
        <dbReference type="ARBA" id="ARBA00023211"/>
    </source>
</evidence>
<dbReference type="PANTHER" id="PTHR10954:SF18">
    <property type="entry name" value="RIBONUCLEASE HII"/>
    <property type="match status" value="1"/>
</dbReference>
<keyword evidence="13 14" id="KW-0464">Manganese</keyword>
<evidence type="ECO:0000256" key="6">
    <source>
        <dbReference type="ARBA" id="ARBA00012180"/>
    </source>
</evidence>
<dbReference type="PANTHER" id="PTHR10954">
    <property type="entry name" value="RIBONUCLEASE H2 SUBUNIT A"/>
    <property type="match status" value="1"/>
</dbReference>
<dbReference type="GO" id="GO:0003723">
    <property type="term" value="F:RNA binding"/>
    <property type="evidence" value="ECO:0007669"/>
    <property type="project" value="UniProtKB-UniRule"/>
</dbReference>
<evidence type="ECO:0000256" key="2">
    <source>
        <dbReference type="ARBA" id="ARBA00001946"/>
    </source>
</evidence>
<evidence type="ECO:0000256" key="11">
    <source>
        <dbReference type="ARBA" id="ARBA00022759"/>
    </source>
</evidence>
<sequence>MAAPNVPTTVADIKARLACADEAEFCALERALAADPRKGVQQAVRTARRRLDAEAAEARRLAALYTTEQAWGPLEHIVGLDEVGRGPVAGPLTVGAVVLPPSPRIPGLNDSKQLSPEKRQELAGAIKHVALAWAVDHTEPSDVDAHGMTACLRAAFARVIKAVEAQGAHVSTVLLDGNPLHVDPREVNVVKGDAACASISAASIVAKVERDALMDQWALKYPAYGFEHNKGYASAEHIAAIKEHGLCPLHRVSFCTAWTQETLF</sequence>
<dbReference type="GO" id="GO:0032299">
    <property type="term" value="C:ribonuclease H2 complex"/>
    <property type="evidence" value="ECO:0007669"/>
    <property type="project" value="TreeGrafter"/>
</dbReference>
<dbReference type="EC" id="3.1.26.4" evidence="6 14"/>
<proteinExistence type="inferred from homology"/>
<feature type="binding site" evidence="14 15">
    <location>
        <position position="176"/>
    </location>
    <ligand>
        <name>a divalent metal cation</name>
        <dbReference type="ChEBI" id="CHEBI:60240"/>
    </ligand>
</feature>
<reference evidence="18" key="2">
    <citation type="journal article" date="2021" name="PeerJ">
        <title>Extensive microbial diversity within the chicken gut microbiome revealed by metagenomics and culture.</title>
        <authorList>
            <person name="Gilroy R."/>
            <person name="Ravi A."/>
            <person name="Getino M."/>
            <person name="Pursley I."/>
            <person name="Horton D.L."/>
            <person name="Alikhan N.F."/>
            <person name="Baker D."/>
            <person name="Gharbi K."/>
            <person name="Hall N."/>
            <person name="Watson M."/>
            <person name="Adriaenssens E.M."/>
            <person name="Foster-Nyarko E."/>
            <person name="Jarju S."/>
            <person name="Secka A."/>
            <person name="Antonio M."/>
            <person name="Oren A."/>
            <person name="Chaudhuri R.R."/>
            <person name="La Ragione R."/>
            <person name="Hildebrand F."/>
            <person name="Pallen M.J."/>
        </authorList>
    </citation>
    <scope>NUCLEOTIDE SEQUENCE</scope>
    <source>
        <strain evidence="18">ChiGjej1B1-2707</strain>
    </source>
</reference>
<evidence type="ECO:0000256" key="4">
    <source>
        <dbReference type="ARBA" id="ARBA00004496"/>
    </source>
</evidence>
<dbReference type="Proteomes" id="UP000824261">
    <property type="component" value="Unassembled WGS sequence"/>
</dbReference>
<gene>
    <name evidence="14" type="primary">rnhB</name>
    <name evidence="18" type="ORF">IAA69_07255</name>
</gene>
<dbReference type="GO" id="GO:0005737">
    <property type="term" value="C:cytoplasm"/>
    <property type="evidence" value="ECO:0007669"/>
    <property type="project" value="UniProtKB-SubCell"/>
</dbReference>
<organism evidence="18 19">
    <name type="scientific">Candidatus Aveggerthella stercoripullorum</name>
    <dbReference type="NCBI Taxonomy" id="2840688"/>
    <lineage>
        <taxon>Bacteria</taxon>
        <taxon>Bacillati</taxon>
        <taxon>Actinomycetota</taxon>
        <taxon>Coriobacteriia</taxon>
        <taxon>Eggerthellales</taxon>
        <taxon>Eggerthellaceae</taxon>
        <taxon>Eggerthellaceae incertae sedis</taxon>
        <taxon>Candidatus Aveggerthella</taxon>
    </lineage>
</organism>
<protein>
    <recommendedName>
        <fullName evidence="7 14">Ribonuclease HII</fullName>
        <shortName evidence="14">RNase HII</shortName>
        <ecNumber evidence="6 14">3.1.26.4</ecNumber>
    </recommendedName>
</protein>
<dbReference type="GO" id="GO:0043137">
    <property type="term" value="P:DNA replication, removal of RNA primer"/>
    <property type="evidence" value="ECO:0007669"/>
    <property type="project" value="TreeGrafter"/>
</dbReference>
<evidence type="ECO:0000256" key="3">
    <source>
        <dbReference type="ARBA" id="ARBA00004065"/>
    </source>
</evidence>